<reference evidence="3" key="1">
    <citation type="submission" date="2022-02" db="EMBL/GenBank/DDBJ databases">
        <title>Emergence and expansion in Europe of a Vibrio aestuarianus clonal complex pathogenic for oysters.</title>
        <authorList>
            <person name="Mesnil A."/>
            <person name="Travers M.-A."/>
        </authorList>
    </citation>
    <scope>NUCLEOTIDE SEQUENCE</scope>
    <source>
        <strain evidence="3">U29</strain>
    </source>
</reference>
<dbReference type="AlphaFoldDB" id="A0AAX3U8W1"/>
<gene>
    <name evidence="3" type="ORF">PYE51_16480</name>
    <name evidence="2" type="ORF">VAE063_1010355</name>
</gene>
<dbReference type="Proteomes" id="UP001152658">
    <property type="component" value="Unassembled WGS sequence"/>
</dbReference>
<protein>
    <submittedName>
        <fullName evidence="3">Uncharacterized protein</fullName>
    </submittedName>
</protein>
<organism evidence="3 5">
    <name type="scientific">Vibrio aestuarianus</name>
    <dbReference type="NCBI Taxonomy" id="28171"/>
    <lineage>
        <taxon>Bacteria</taxon>
        <taxon>Pseudomonadati</taxon>
        <taxon>Pseudomonadota</taxon>
        <taxon>Gammaproteobacteria</taxon>
        <taxon>Vibrionales</taxon>
        <taxon>Vibrionaceae</taxon>
        <taxon>Vibrio</taxon>
    </lineage>
</organism>
<proteinExistence type="predicted"/>
<accession>A0AAX3U8W1</accession>
<name>A0AAX3U8W1_9VIBR</name>
<keyword evidence="1" id="KW-0472">Membrane</keyword>
<evidence type="ECO:0000313" key="5">
    <source>
        <dbReference type="Proteomes" id="UP001239257"/>
    </source>
</evidence>
<keyword evidence="1" id="KW-0812">Transmembrane</keyword>
<dbReference type="EMBL" id="CALYLK010000002">
    <property type="protein sequence ID" value="CAH8199955.1"/>
    <property type="molecule type" value="Genomic_DNA"/>
</dbReference>
<reference evidence="2" key="2">
    <citation type="submission" date="2022-06" db="EMBL/GenBank/DDBJ databases">
        <authorList>
            <person name="Goudenege D."/>
            <person name="Le Roux F."/>
        </authorList>
    </citation>
    <scope>NUCLEOTIDE SEQUENCE</scope>
    <source>
        <strain evidence="2">12-063</strain>
    </source>
</reference>
<dbReference type="EMBL" id="CP118710">
    <property type="protein sequence ID" value="WGK83988.1"/>
    <property type="molecule type" value="Genomic_DNA"/>
</dbReference>
<evidence type="ECO:0000313" key="4">
    <source>
        <dbReference type="Proteomes" id="UP001152658"/>
    </source>
</evidence>
<keyword evidence="4" id="KW-1185">Reference proteome</keyword>
<dbReference type="RefSeq" id="WP_168524677.1">
    <property type="nucleotide sequence ID" value="NZ_CALYLA010000026.1"/>
</dbReference>
<dbReference type="GeneID" id="79918987"/>
<dbReference type="Proteomes" id="UP001239257">
    <property type="component" value="Chromosome 2"/>
</dbReference>
<evidence type="ECO:0000313" key="3">
    <source>
        <dbReference type="EMBL" id="WGK83988.1"/>
    </source>
</evidence>
<keyword evidence="1" id="KW-1133">Transmembrane helix</keyword>
<evidence type="ECO:0000313" key="2">
    <source>
        <dbReference type="EMBL" id="CAH8199955.1"/>
    </source>
</evidence>
<feature type="transmembrane region" description="Helical" evidence="1">
    <location>
        <begin position="12"/>
        <end position="31"/>
    </location>
</feature>
<sequence>MNVLSPEVVIPLLLEAAAVLATLLTSITRFISDNDGELTCRTATAQLQVVVI</sequence>
<evidence type="ECO:0000256" key="1">
    <source>
        <dbReference type="SAM" id="Phobius"/>
    </source>
</evidence>